<sequence>MQIPAALSIQRGPEHVYELCNPLFQKLVGDDLVGKTFREAAPTVITPGLAEVLDRVYVTGKPFIGRAVPLLHQRDAEDTAEEHFLDGVIQPIRDRAGTVQGVMTFAFDVSEEVRARRHAEHLAAENARLLEIAEQECVRAEEANRSKDVFLATISHELRTPLTAIVGWTRLLRDGMIPADKTARALEIVDRNAQALARLVEDLVDSSRIASGKLRIDRRPALLAPIVEAAIEAVRPLADAKGVRLEQSLDPAAEADIDAARLLQVVWNLTTNAVKFTPSGGVVRLVLAVVDASLEIGVEDNGQGITPDLLPHVFEPFRQGPEAPTPRGGLGLGLAIARHLVELHGGRISVESAGQGCGTRFTVLLPALTRSVEVPTTTAA</sequence>
<dbReference type="SMART" id="SM00387">
    <property type="entry name" value="HATPase_c"/>
    <property type="match status" value="1"/>
</dbReference>
<dbReference type="Pfam" id="PF00512">
    <property type="entry name" value="HisKA"/>
    <property type="match status" value="1"/>
</dbReference>
<dbReference type="GO" id="GO:0000155">
    <property type="term" value="F:phosphorelay sensor kinase activity"/>
    <property type="evidence" value="ECO:0007669"/>
    <property type="project" value="InterPro"/>
</dbReference>
<dbReference type="EMBL" id="ASRX01000035">
    <property type="protein sequence ID" value="EYF04322.1"/>
    <property type="molecule type" value="Genomic_DNA"/>
</dbReference>
<reference evidence="5 6" key="1">
    <citation type="submission" date="2013-05" db="EMBL/GenBank/DDBJ databases">
        <title>Genome assembly of Chondromyces apiculatus DSM 436.</title>
        <authorList>
            <person name="Sharma G."/>
            <person name="Khatri I."/>
            <person name="Kaur C."/>
            <person name="Mayilraj S."/>
            <person name="Subramanian S."/>
        </authorList>
    </citation>
    <scope>NUCLEOTIDE SEQUENCE [LARGE SCALE GENOMIC DNA]</scope>
    <source>
        <strain evidence="5 6">DSM 436</strain>
    </source>
</reference>
<dbReference type="Proteomes" id="UP000019678">
    <property type="component" value="Unassembled WGS sequence"/>
</dbReference>
<dbReference type="SMART" id="SM00388">
    <property type="entry name" value="HisKA"/>
    <property type="match status" value="1"/>
</dbReference>
<dbReference type="PANTHER" id="PTHR43547">
    <property type="entry name" value="TWO-COMPONENT HISTIDINE KINASE"/>
    <property type="match status" value="1"/>
</dbReference>
<dbReference type="PROSITE" id="PS50109">
    <property type="entry name" value="HIS_KIN"/>
    <property type="match status" value="1"/>
</dbReference>
<keyword evidence="6" id="KW-1185">Reference proteome</keyword>
<feature type="domain" description="Histidine kinase" evidence="4">
    <location>
        <begin position="153"/>
        <end position="369"/>
    </location>
</feature>
<dbReference type="InterPro" id="IPR004358">
    <property type="entry name" value="Sig_transdc_His_kin-like_C"/>
</dbReference>
<evidence type="ECO:0000259" key="4">
    <source>
        <dbReference type="PROSITE" id="PS50109"/>
    </source>
</evidence>
<dbReference type="PRINTS" id="PR00344">
    <property type="entry name" value="BCTRLSENSOR"/>
</dbReference>
<organism evidence="5 6">
    <name type="scientific">Chondromyces apiculatus DSM 436</name>
    <dbReference type="NCBI Taxonomy" id="1192034"/>
    <lineage>
        <taxon>Bacteria</taxon>
        <taxon>Pseudomonadati</taxon>
        <taxon>Myxococcota</taxon>
        <taxon>Polyangia</taxon>
        <taxon>Polyangiales</taxon>
        <taxon>Polyangiaceae</taxon>
        <taxon>Chondromyces</taxon>
    </lineage>
</organism>
<evidence type="ECO:0000256" key="3">
    <source>
        <dbReference type="ARBA" id="ARBA00022553"/>
    </source>
</evidence>
<dbReference type="InterPro" id="IPR005467">
    <property type="entry name" value="His_kinase_dom"/>
</dbReference>
<dbReference type="Gene3D" id="3.30.565.10">
    <property type="entry name" value="Histidine kinase-like ATPase, C-terminal domain"/>
    <property type="match status" value="1"/>
</dbReference>
<dbReference type="eggNOG" id="COG2205">
    <property type="taxonomic scope" value="Bacteria"/>
</dbReference>
<dbReference type="EC" id="2.7.13.3" evidence="2"/>
<dbReference type="CDD" id="cd00082">
    <property type="entry name" value="HisKA"/>
    <property type="match status" value="1"/>
</dbReference>
<evidence type="ECO:0000256" key="2">
    <source>
        <dbReference type="ARBA" id="ARBA00012438"/>
    </source>
</evidence>
<dbReference type="SUPFAM" id="SSF55874">
    <property type="entry name" value="ATPase domain of HSP90 chaperone/DNA topoisomerase II/histidine kinase"/>
    <property type="match status" value="1"/>
</dbReference>
<evidence type="ECO:0000313" key="6">
    <source>
        <dbReference type="Proteomes" id="UP000019678"/>
    </source>
</evidence>
<evidence type="ECO:0000256" key="1">
    <source>
        <dbReference type="ARBA" id="ARBA00000085"/>
    </source>
</evidence>
<dbReference type="AlphaFoldDB" id="A0A017T5M3"/>
<proteinExistence type="predicted"/>
<dbReference type="Pfam" id="PF08448">
    <property type="entry name" value="PAS_4"/>
    <property type="match status" value="1"/>
</dbReference>
<dbReference type="PANTHER" id="PTHR43547:SF2">
    <property type="entry name" value="HYBRID SIGNAL TRANSDUCTION HISTIDINE KINASE C"/>
    <property type="match status" value="1"/>
</dbReference>
<name>A0A017T5M3_9BACT</name>
<dbReference type="Gene3D" id="1.10.287.130">
    <property type="match status" value="1"/>
</dbReference>
<dbReference type="InterPro" id="IPR036097">
    <property type="entry name" value="HisK_dim/P_sf"/>
</dbReference>
<comment type="catalytic activity">
    <reaction evidence="1">
        <text>ATP + protein L-histidine = ADP + protein N-phospho-L-histidine.</text>
        <dbReference type="EC" id="2.7.13.3"/>
    </reaction>
</comment>
<dbReference type="InterPro" id="IPR003594">
    <property type="entry name" value="HATPase_dom"/>
</dbReference>
<keyword evidence="3" id="KW-0597">Phosphoprotein</keyword>
<evidence type="ECO:0000313" key="5">
    <source>
        <dbReference type="EMBL" id="EYF04322.1"/>
    </source>
</evidence>
<dbReference type="Gene3D" id="3.30.450.20">
    <property type="entry name" value="PAS domain"/>
    <property type="match status" value="1"/>
</dbReference>
<gene>
    <name evidence="5" type="ORF">CAP_4586</name>
</gene>
<protein>
    <recommendedName>
        <fullName evidence="2">histidine kinase</fullName>
        <ecNumber evidence="2">2.7.13.3</ecNumber>
    </recommendedName>
</protein>
<dbReference type="InterPro" id="IPR013656">
    <property type="entry name" value="PAS_4"/>
</dbReference>
<dbReference type="Pfam" id="PF02518">
    <property type="entry name" value="HATPase_c"/>
    <property type="match status" value="1"/>
</dbReference>
<dbReference type="InterPro" id="IPR035965">
    <property type="entry name" value="PAS-like_dom_sf"/>
</dbReference>
<accession>A0A017T5M3</accession>
<comment type="caution">
    <text evidence="5">The sequence shown here is derived from an EMBL/GenBank/DDBJ whole genome shotgun (WGS) entry which is preliminary data.</text>
</comment>
<dbReference type="SUPFAM" id="SSF55785">
    <property type="entry name" value="PYP-like sensor domain (PAS domain)"/>
    <property type="match status" value="1"/>
</dbReference>
<dbReference type="SUPFAM" id="SSF47384">
    <property type="entry name" value="Homodimeric domain of signal transducing histidine kinase"/>
    <property type="match status" value="1"/>
</dbReference>
<dbReference type="InterPro" id="IPR036890">
    <property type="entry name" value="HATPase_C_sf"/>
</dbReference>
<dbReference type="InterPro" id="IPR003661">
    <property type="entry name" value="HisK_dim/P_dom"/>
</dbReference>
<dbReference type="STRING" id="1192034.CAP_4586"/>